<dbReference type="GO" id="GO:0006950">
    <property type="term" value="P:response to stress"/>
    <property type="evidence" value="ECO:0007669"/>
    <property type="project" value="TreeGrafter"/>
</dbReference>
<proteinExistence type="predicted"/>
<dbReference type="EMBL" id="CP045096">
    <property type="protein sequence ID" value="QFQ94939.1"/>
    <property type="molecule type" value="Genomic_DNA"/>
</dbReference>
<accession>A0A5P8JX03</accession>
<protein>
    <submittedName>
        <fullName evidence="2">Winged helix-turn-helix transcriptional regulator</fullName>
    </submittedName>
</protein>
<dbReference type="PANTHER" id="PTHR33164">
    <property type="entry name" value="TRANSCRIPTIONAL REGULATOR, MARR FAMILY"/>
    <property type="match status" value="1"/>
</dbReference>
<feature type="domain" description="HTH marR-type" evidence="1">
    <location>
        <begin position="56"/>
        <end position="186"/>
    </location>
</feature>
<gene>
    <name evidence="2" type="ORF">F9278_00555</name>
</gene>
<dbReference type="InterPro" id="IPR036390">
    <property type="entry name" value="WH_DNA-bd_sf"/>
</dbReference>
<feature type="domain" description="HTH marR-type" evidence="1">
    <location>
        <begin position="196"/>
        <end position="335"/>
    </location>
</feature>
<evidence type="ECO:0000313" key="2">
    <source>
        <dbReference type="EMBL" id="QFQ94939.1"/>
    </source>
</evidence>
<name>A0A5P8JX03_9ACTN</name>
<evidence type="ECO:0000259" key="1">
    <source>
        <dbReference type="PROSITE" id="PS50995"/>
    </source>
</evidence>
<keyword evidence="3" id="KW-1185">Reference proteome</keyword>
<dbReference type="Pfam" id="PF12802">
    <property type="entry name" value="MarR_2"/>
    <property type="match status" value="2"/>
</dbReference>
<dbReference type="KEGG" id="sphv:F9278_00555"/>
<organism evidence="2 3">
    <name type="scientific">Streptomyces phaeolivaceus</name>
    <dbReference type="NCBI Taxonomy" id="2653200"/>
    <lineage>
        <taxon>Bacteria</taxon>
        <taxon>Bacillati</taxon>
        <taxon>Actinomycetota</taxon>
        <taxon>Actinomycetes</taxon>
        <taxon>Kitasatosporales</taxon>
        <taxon>Streptomycetaceae</taxon>
        <taxon>Streptomyces</taxon>
    </lineage>
</organism>
<dbReference type="PROSITE" id="PS50995">
    <property type="entry name" value="HTH_MARR_2"/>
    <property type="match status" value="2"/>
</dbReference>
<dbReference type="SMART" id="SM00347">
    <property type="entry name" value="HTH_MARR"/>
    <property type="match status" value="2"/>
</dbReference>
<dbReference type="PANTHER" id="PTHR33164:SF95">
    <property type="entry name" value="TRANSCRIPTIONAL REGULATOR"/>
    <property type="match status" value="1"/>
</dbReference>
<dbReference type="AlphaFoldDB" id="A0A5P8JX03"/>
<dbReference type="Proteomes" id="UP000327294">
    <property type="component" value="Chromosome"/>
</dbReference>
<dbReference type="Gene3D" id="1.10.10.10">
    <property type="entry name" value="Winged helix-like DNA-binding domain superfamily/Winged helix DNA-binding domain"/>
    <property type="match status" value="2"/>
</dbReference>
<dbReference type="InterPro" id="IPR000835">
    <property type="entry name" value="HTH_MarR-typ"/>
</dbReference>
<dbReference type="SUPFAM" id="SSF46785">
    <property type="entry name" value="Winged helix' DNA-binding domain"/>
    <property type="match status" value="2"/>
</dbReference>
<dbReference type="GO" id="GO:0003700">
    <property type="term" value="F:DNA-binding transcription factor activity"/>
    <property type="evidence" value="ECO:0007669"/>
    <property type="project" value="InterPro"/>
</dbReference>
<evidence type="ECO:0000313" key="3">
    <source>
        <dbReference type="Proteomes" id="UP000327294"/>
    </source>
</evidence>
<dbReference type="InterPro" id="IPR039422">
    <property type="entry name" value="MarR/SlyA-like"/>
</dbReference>
<sequence>MSATGAQRSIYSVHVFSSREGAVDVVEPVAAGAVEVHDARGDVRRPSEPAPVVPPESAPGHLLRRAQQVHTELWGARVDGLTGPQYATLVAVAGWDDVDQRRAGQLASLDKSTVADVVRRLADKGWVDRIRDPHDGRRRLLTLTDGSAERLAEVTEAARSVQRDILGPLPASDRQEFTERLGRVARIEEADVAGQRHEDGVLLMRAAPGYLIRRAQQVHTTLWSATVPDVTGPQYAVLAALARLGTADQSRIGEAASLDSSSTADIVARLGAQGWVAKETSAEDRRRARVRLTAPARSALRSLTGPVEAVQSALLGPLGPEERAVFIGHLHEVACTGRRP</sequence>
<reference evidence="2 3" key="1">
    <citation type="submission" date="2019-10" db="EMBL/GenBank/DDBJ databases">
        <title>Streptomyces sp. strain GY16 isolated from leaves of Broussonetia papyrifera.</title>
        <authorList>
            <person name="Mo P."/>
        </authorList>
    </citation>
    <scope>NUCLEOTIDE SEQUENCE [LARGE SCALE GENOMIC DNA]</scope>
    <source>
        <strain evidence="2 3">GY16</strain>
    </source>
</reference>
<dbReference type="InterPro" id="IPR036388">
    <property type="entry name" value="WH-like_DNA-bd_sf"/>
</dbReference>